<dbReference type="AlphaFoldDB" id="A0AAP4A7Z0"/>
<dbReference type="RefSeq" id="WP_164812378.1">
    <property type="nucleotide sequence ID" value="NZ_JAALMG010000002.1"/>
</dbReference>
<proteinExistence type="predicted"/>
<evidence type="ECO:0000313" key="2">
    <source>
        <dbReference type="EMBL" id="MDH2336865.1"/>
    </source>
</evidence>
<dbReference type="SUPFAM" id="SSF48537">
    <property type="entry name" value="Phospholipase C/P1 nuclease"/>
    <property type="match status" value="1"/>
</dbReference>
<organism evidence="2 3">
    <name type="scientific">Clostridium perfringens</name>
    <dbReference type="NCBI Taxonomy" id="1502"/>
    <lineage>
        <taxon>Bacteria</taxon>
        <taxon>Bacillati</taxon>
        <taxon>Bacillota</taxon>
        <taxon>Clostridia</taxon>
        <taxon>Eubacteriales</taxon>
        <taxon>Clostridiaceae</taxon>
        <taxon>Clostridium</taxon>
    </lineage>
</organism>
<evidence type="ECO:0000313" key="3">
    <source>
        <dbReference type="Proteomes" id="UP001222958"/>
    </source>
</evidence>
<sequence length="192" mass="22791">MLMNTHILIAQNILRDVDVDFKISDKNFIYGNVKPDMVSKYKLKKHYLDESFDMIVNKIKKLASLSMDDFKKKFSISRFSQELGVICHFICDFFCIPHSERWEFKHSMNKHVKYEKELASFAKTYTPSQDDFKIWGNMSVKFFLEEAHKLYRKRESYENDMQYAYFACRSIVKYISDSIATNTKVVYSEAIA</sequence>
<dbReference type="GO" id="GO:0016788">
    <property type="term" value="F:hydrolase activity, acting on ester bonds"/>
    <property type="evidence" value="ECO:0007669"/>
    <property type="project" value="InterPro"/>
</dbReference>
<feature type="domain" description="Phospholipase C/D" evidence="1">
    <location>
        <begin position="5"/>
        <end position="155"/>
    </location>
</feature>
<evidence type="ECO:0000259" key="1">
    <source>
        <dbReference type="Pfam" id="PF00882"/>
    </source>
</evidence>
<dbReference type="Gene3D" id="1.10.575.10">
    <property type="entry name" value="P1 Nuclease"/>
    <property type="match status" value="1"/>
</dbReference>
<name>A0AAP4A7Z0_CLOPF</name>
<dbReference type="InterPro" id="IPR029002">
    <property type="entry name" value="PLPC/GPLD1"/>
</dbReference>
<comment type="caution">
    <text evidence="2">The sequence shown here is derived from an EMBL/GenBank/DDBJ whole genome shotgun (WGS) entry which is preliminary data.</text>
</comment>
<protein>
    <submittedName>
        <fullName evidence="2">Zinc dependent phospholipase C family protein</fullName>
    </submittedName>
</protein>
<dbReference type="Pfam" id="PF00882">
    <property type="entry name" value="Zn_dep_PLPC"/>
    <property type="match status" value="1"/>
</dbReference>
<dbReference type="InterPro" id="IPR008947">
    <property type="entry name" value="PLipase_C/P1_nuclease_dom_sf"/>
</dbReference>
<dbReference type="Proteomes" id="UP001222958">
    <property type="component" value="Unassembled WGS sequence"/>
</dbReference>
<reference evidence="2" key="1">
    <citation type="submission" date="2023-04" db="EMBL/GenBank/DDBJ databases">
        <title>Epidemiological investigation of Clostridium perfringens isolated from cattle.</title>
        <authorList>
            <person name="Tian R."/>
        </authorList>
    </citation>
    <scope>NUCLEOTIDE SEQUENCE</scope>
    <source>
        <strain evidence="2">ZWCP172</strain>
    </source>
</reference>
<gene>
    <name evidence="2" type="ORF">QDQ28_11770</name>
</gene>
<dbReference type="EMBL" id="JARVUX010000006">
    <property type="protein sequence ID" value="MDH2336865.1"/>
    <property type="molecule type" value="Genomic_DNA"/>
</dbReference>
<accession>A0AAP4A7Z0</accession>